<accession>A0ABR6BK79</accession>
<dbReference type="InterPro" id="IPR032349">
    <property type="entry name" value="DUF4865"/>
</dbReference>
<name>A0ABR6BK79_9PSEU</name>
<evidence type="ECO:0008006" key="3">
    <source>
        <dbReference type="Google" id="ProtNLM"/>
    </source>
</evidence>
<dbReference type="EMBL" id="JACJID010000003">
    <property type="protein sequence ID" value="MBA8927120.1"/>
    <property type="molecule type" value="Genomic_DNA"/>
</dbReference>
<organism evidence="1 2">
    <name type="scientific">Kutzneria viridogrisea</name>
    <dbReference type="NCBI Taxonomy" id="47990"/>
    <lineage>
        <taxon>Bacteria</taxon>
        <taxon>Bacillati</taxon>
        <taxon>Actinomycetota</taxon>
        <taxon>Actinomycetes</taxon>
        <taxon>Pseudonocardiales</taxon>
        <taxon>Pseudonocardiaceae</taxon>
        <taxon>Kutzneria</taxon>
    </lineage>
</organism>
<evidence type="ECO:0000313" key="1">
    <source>
        <dbReference type="EMBL" id="MBA8927120.1"/>
    </source>
</evidence>
<evidence type="ECO:0000313" key="2">
    <source>
        <dbReference type="Proteomes" id="UP000517916"/>
    </source>
</evidence>
<comment type="caution">
    <text evidence="1">The sequence shown here is derived from an EMBL/GenBank/DDBJ whole genome shotgun (WGS) entry which is preliminary data.</text>
</comment>
<keyword evidence="2" id="KW-1185">Reference proteome</keyword>
<proteinExistence type="predicted"/>
<gene>
    <name evidence="1" type="ORF">BC739_004326</name>
</gene>
<protein>
    <recommendedName>
        <fullName evidence="3">DUF4865 domain-containing protein</fullName>
    </recommendedName>
</protein>
<reference evidence="1 2" key="1">
    <citation type="submission" date="2020-08" db="EMBL/GenBank/DDBJ databases">
        <title>Genomic Encyclopedia of Archaeal and Bacterial Type Strains, Phase II (KMG-II): from individual species to whole genera.</title>
        <authorList>
            <person name="Goeker M."/>
        </authorList>
    </citation>
    <scope>NUCLEOTIDE SEQUENCE [LARGE SCALE GENOMIC DNA]</scope>
    <source>
        <strain evidence="1 2">DSM 43850</strain>
    </source>
</reference>
<dbReference type="Proteomes" id="UP000517916">
    <property type="component" value="Unassembled WGS sequence"/>
</dbReference>
<dbReference type="Pfam" id="PF16157">
    <property type="entry name" value="DUF4865"/>
    <property type="match status" value="1"/>
</dbReference>
<sequence>MHAMQYEITLPADYDMGIIRRRVADKGPLLDNFPGLGLKAYCVRERDSSPVNQYAPFYLWHNTSGMSRFLVGGSGFRGIIDSFGRTVVRHWVGAGFQRGPAFGAKAVAASKQLTAIPAEADPEAVTELALAELRARTSDPAVLCGAVAIDPSSWELVHFTLCAEPVESGYQVLHLSCPELAELAEGRSW</sequence>